<dbReference type="Pfam" id="PF07099">
    <property type="entry name" value="DUF1361"/>
    <property type="match status" value="1"/>
</dbReference>
<feature type="transmembrane region" description="Helical" evidence="1">
    <location>
        <begin position="205"/>
        <end position="223"/>
    </location>
</feature>
<feature type="transmembrane region" description="Helical" evidence="1">
    <location>
        <begin position="70"/>
        <end position="90"/>
    </location>
</feature>
<proteinExistence type="predicted"/>
<gene>
    <name evidence="2" type="ORF">SAMN02194393_04965</name>
</gene>
<accession>A0A1T5MMA5</accession>
<feature type="transmembrane region" description="Helical" evidence="1">
    <location>
        <begin position="12"/>
        <end position="29"/>
    </location>
</feature>
<sequence length="232" mass="27559">MKLRLNSMIKTLLILSIIGFVMIAFRIINQRSIRFAFLIWNLFLAWIPLFLSSAMKYINKNKRQGIKKTIYLLALGFCWLIFYPNAPYIVTDVIHLSVYNYYTISNSSYNFDFNFIMWYDLVLVMLFIFTGYIIGHISLYRVHKIVEDKYKKSLGWIFIFIVSNLSGFAIFLGRFLRLNSWEFVTNPKNLFRMIFESINSGSLKFTFMFGLFIFLIYIVMYNLSSLKKSEDC</sequence>
<keyword evidence="1" id="KW-0812">Transmembrane</keyword>
<evidence type="ECO:0000313" key="3">
    <source>
        <dbReference type="Proteomes" id="UP000190285"/>
    </source>
</evidence>
<evidence type="ECO:0000256" key="1">
    <source>
        <dbReference type="SAM" id="Phobius"/>
    </source>
</evidence>
<name>A0A1T5MMA5_9FIRM</name>
<dbReference type="Proteomes" id="UP000190285">
    <property type="component" value="Unassembled WGS sequence"/>
</dbReference>
<dbReference type="EMBL" id="FUZT01000018">
    <property type="protein sequence ID" value="SKC88999.1"/>
    <property type="molecule type" value="Genomic_DNA"/>
</dbReference>
<keyword evidence="1" id="KW-0472">Membrane</keyword>
<reference evidence="2 3" key="1">
    <citation type="submission" date="2017-02" db="EMBL/GenBank/DDBJ databases">
        <authorList>
            <person name="Peterson S.W."/>
        </authorList>
    </citation>
    <scope>NUCLEOTIDE SEQUENCE [LARGE SCALE GENOMIC DNA]</scope>
    <source>
        <strain evidence="2 3">M1</strain>
    </source>
</reference>
<keyword evidence="1" id="KW-1133">Transmembrane helix</keyword>
<protein>
    <submittedName>
        <fullName evidence="2">Uncharacterized membrane protein</fullName>
    </submittedName>
</protein>
<dbReference type="AlphaFoldDB" id="A0A1T5MMA5"/>
<organism evidence="2 3">
    <name type="scientific">Maledivibacter halophilus</name>
    <dbReference type="NCBI Taxonomy" id="36842"/>
    <lineage>
        <taxon>Bacteria</taxon>
        <taxon>Bacillati</taxon>
        <taxon>Bacillota</taxon>
        <taxon>Clostridia</taxon>
        <taxon>Peptostreptococcales</taxon>
        <taxon>Caminicellaceae</taxon>
        <taxon>Maledivibacter</taxon>
    </lineage>
</organism>
<dbReference type="InterPro" id="IPR009793">
    <property type="entry name" value="DUF1361"/>
</dbReference>
<feature type="transmembrane region" description="Helical" evidence="1">
    <location>
        <begin position="154"/>
        <end position="176"/>
    </location>
</feature>
<feature type="transmembrane region" description="Helical" evidence="1">
    <location>
        <begin position="35"/>
        <end position="58"/>
    </location>
</feature>
<dbReference type="RefSeq" id="WP_079495561.1">
    <property type="nucleotide sequence ID" value="NZ_FUZT01000018.1"/>
</dbReference>
<dbReference type="OrthoDB" id="4540541at2"/>
<dbReference type="STRING" id="36842.SAMN02194393_04965"/>
<evidence type="ECO:0000313" key="2">
    <source>
        <dbReference type="EMBL" id="SKC88999.1"/>
    </source>
</evidence>
<keyword evidence="3" id="KW-1185">Reference proteome</keyword>
<feature type="transmembrane region" description="Helical" evidence="1">
    <location>
        <begin position="116"/>
        <end position="142"/>
    </location>
</feature>